<keyword evidence="4" id="KW-1185">Reference proteome</keyword>
<proteinExistence type="predicted"/>
<evidence type="ECO:0000256" key="1">
    <source>
        <dbReference type="SAM" id="Coils"/>
    </source>
</evidence>
<evidence type="ECO:0000313" key="4">
    <source>
        <dbReference type="Proteomes" id="UP000298061"/>
    </source>
</evidence>
<accession>A0A4Z0A3C3</accession>
<feature type="region of interest" description="Disordered" evidence="2">
    <location>
        <begin position="1"/>
        <end position="52"/>
    </location>
</feature>
<gene>
    <name evidence="3" type="ORF">EWM64_g2777</name>
</gene>
<feature type="compositionally biased region" description="Low complexity" evidence="2">
    <location>
        <begin position="11"/>
        <end position="21"/>
    </location>
</feature>
<dbReference type="Proteomes" id="UP000298061">
    <property type="component" value="Unassembled WGS sequence"/>
</dbReference>
<keyword evidence="1" id="KW-0175">Coiled coil</keyword>
<reference evidence="3 4" key="1">
    <citation type="submission" date="2019-02" db="EMBL/GenBank/DDBJ databases">
        <title>Genome sequencing of the rare red list fungi Hericium alpestre (H. flagellum).</title>
        <authorList>
            <person name="Buettner E."/>
            <person name="Kellner H."/>
        </authorList>
    </citation>
    <scope>NUCLEOTIDE SEQUENCE [LARGE SCALE GENOMIC DNA]</scope>
    <source>
        <strain evidence="3 4">DSM 108284</strain>
    </source>
</reference>
<feature type="region of interest" description="Disordered" evidence="2">
    <location>
        <begin position="140"/>
        <end position="200"/>
    </location>
</feature>
<evidence type="ECO:0000313" key="3">
    <source>
        <dbReference type="EMBL" id="TFY81235.1"/>
    </source>
</evidence>
<dbReference type="AlphaFoldDB" id="A0A4Z0A3C3"/>
<protein>
    <recommendedName>
        <fullName evidence="5">BHLH domain-containing protein</fullName>
    </recommendedName>
</protein>
<evidence type="ECO:0000256" key="2">
    <source>
        <dbReference type="SAM" id="MobiDB-lite"/>
    </source>
</evidence>
<feature type="compositionally biased region" description="Low complexity" evidence="2">
    <location>
        <begin position="217"/>
        <end position="229"/>
    </location>
</feature>
<dbReference type="EMBL" id="SFCI01000234">
    <property type="protein sequence ID" value="TFY81235.1"/>
    <property type="molecule type" value="Genomic_DNA"/>
</dbReference>
<feature type="region of interest" description="Disordered" evidence="2">
    <location>
        <begin position="212"/>
        <end position="261"/>
    </location>
</feature>
<comment type="caution">
    <text evidence="3">The sequence shown here is derived from an EMBL/GenBank/DDBJ whole genome shotgun (WGS) entry which is preliminary data.</text>
</comment>
<feature type="coiled-coil region" evidence="1">
    <location>
        <begin position="290"/>
        <end position="317"/>
    </location>
</feature>
<feature type="compositionally biased region" description="Polar residues" evidence="2">
    <location>
        <begin position="144"/>
        <end position="157"/>
    </location>
</feature>
<evidence type="ECO:0008006" key="5">
    <source>
        <dbReference type="Google" id="ProtNLM"/>
    </source>
</evidence>
<sequence>MQHSYPATHGPSRPSSRRQSPTNLDSAEFSAGAAQPQGRPYDPPRMSATTTTTNQLYQSATQAGYPYYLQAAASSYHTQTATSASSHQNYNVYPTNTQSYQQTGASYQSAPMFAGTSSSYYDSSAQPSINYTPDSIHQHAAAAYSSTSQPVPSVNHASSEKRTKPSKPTASTSRRPKDSNPDMNSKMGRWRLGGNPSAQPASQLFAVGELKRKDRAPSPTETASATEAPTNKKAKPATTGAGTSQGAQRSDAAGKAKKHRDKLNRDIAELATRLPHHLQLFEDKPSVANIRQAIIHIDELENEAAQLRGAHVACQQEIYRLESVNYENREQIHALRCDLGIKDARIGELERELQTCQYSHPRRV</sequence>
<name>A0A4Z0A3C3_9AGAM</name>
<organism evidence="3 4">
    <name type="scientific">Hericium alpestre</name>
    <dbReference type="NCBI Taxonomy" id="135208"/>
    <lineage>
        <taxon>Eukaryota</taxon>
        <taxon>Fungi</taxon>
        <taxon>Dikarya</taxon>
        <taxon>Basidiomycota</taxon>
        <taxon>Agaricomycotina</taxon>
        <taxon>Agaricomycetes</taxon>
        <taxon>Russulales</taxon>
        <taxon>Hericiaceae</taxon>
        <taxon>Hericium</taxon>
    </lineage>
</organism>